<keyword evidence="2" id="KW-0812">Transmembrane</keyword>
<proteinExistence type="predicted"/>
<name>A0A9Q1BFJ5_HOLLE</name>
<dbReference type="Proteomes" id="UP001152320">
    <property type="component" value="Chromosome 20"/>
</dbReference>
<accession>A0A9Q1BFJ5</accession>
<evidence type="ECO:0000313" key="3">
    <source>
        <dbReference type="EMBL" id="KAJ8022772.1"/>
    </source>
</evidence>
<protein>
    <submittedName>
        <fullName evidence="3">Uncharacterized protein</fullName>
    </submittedName>
</protein>
<evidence type="ECO:0000256" key="1">
    <source>
        <dbReference type="SAM" id="MobiDB-lite"/>
    </source>
</evidence>
<comment type="caution">
    <text evidence="3">The sequence shown here is derived from an EMBL/GenBank/DDBJ whole genome shotgun (WGS) entry which is preliminary data.</text>
</comment>
<evidence type="ECO:0000256" key="2">
    <source>
        <dbReference type="SAM" id="Phobius"/>
    </source>
</evidence>
<evidence type="ECO:0000313" key="4">
    <source>
        <dbReference type="Proteomes" id="UP001152320"/>
    </source>
</evidence>
<keyword evidence="2" id="KW-0472">Membrane</keyword>
<sequence length="127" mass="13951">MATENTAIFGGESIADKGSSPSSEQAPVYHGTYESKGQKYTLYGFISVIVLMVVIAFILCIKQGVSSTQGFLFFLLALNLVGFIFIEIMILRMIRSGDLAKEKAWFLYFLGACTIAEALFVDIVVMN</sequence>
<gene>
    <name evidence="3" type="ORF">HOLleu_37761</name>
</gene>
<feature type="transmembrane region" description="Helical" evidence="2">
    <location>
        <begin position="106"/>
        <end position="125"/>
    </location>
</feature>
<dbReference type="EMBL" id="JAIZAY010000020">
    <property type="protein sequence ID" value="KAJ8022772.1"/>
    <property type="molecule type" value="Genomic_DNA"/>
</dbReference>
<feature type="region of interest" description="Disordered" evidence="1">
    <location>
        <begin position="1"/>
        <end position="27"/>
    </location>
</feature>
<feature type="transmembrane region" description="Helical" evidence="2">
    <location>
        <begin position="71"/>
        <end position="94"/>
    </location>
</feature>
<feature type="transmembrane region" description="Helical" evidence="2">
    <location>
        <begin position="40"/>
        <end position="59"/>
    </location>
</feature>
<keyword evidence="4" id="KW-1185">Reference proteome</keyword>
<keyword evidence="2" id="KW-1133">Transmembrane helix</keyword>
<organism evidence="3 4">
    <name type="scientific">Holothuria leucospilota</name>
    <name type="common">Black long sea cucumber</name>
    <name type="synonym">Mertensiothuria leucospilota</name>
    <dbReference type="NCBI Taxonomy" id="206669"/>
    <lineage>
        <taxon>Eukaryota</taxon>
        <taxon>Metazoa</taxon>
        <taxon>Echinodermata</taxon>
        <taxon>Eleutherozoa</taxon>
        <taxon>Echinozoa</taxon>
        <taxon>Holothuroidea</taxon>
        <taxon>Aspidochirotacea</taxon>
        <taxon>Aspidochirotida</taxon>
        <taxon>Holothuriidae</taxon>
        <taxon>Holothuria</taxon>
    </lineage>
</organism>
<reference evidence="3" key="1">
    <citation type="submission" date="2021-10" db="EMBL/GenBank/DDBJ databases">
        <title>Tropical sea cucumber genome reveals ecological adaptation and Cuvierian tubules defense mechanism.</title>
        <authorList>
            <person name="Chen T."/>
        </authorList>
    </citation>
    <scope>NUCLEOTIDE SEQUENCE</scope>
    <source>
        <strain evidence="3">Nanhai2018</strain>
        <tissue evidence="3">Muscle</tissue>
    </source>
</reference>
<dbReference type="OrthoDB" id="10032541at2759"/>
<dbReference type="AlphaFoldDB" id="A0A9Q1BFJ5"/>